<keyword evidence="11 14" id="KW-0482">Metalloprotease</keyword>
<comment type="cofactor">
    <cofactor evidence="14 16">
        <name>Zn(2+)</name>
        <dbReference type="ChEBI" id="CHEBI:29105"/>
    </cofactor>
    <text evidence="14 16">Binds 1 zinc ion per subunit.</text>
</comment>
<dbReference type="PANTHER" id="PTHR39188">
    <property type="entry name" value="MEMBRANE-ASSOCIATED ZINC METALLOPROTEASE M50B"/>
    <property type="match status" value="1"/>
</dbReference>
<keyword evidence="20" id="KW-1185">Reference proteome</keyword>
<feature type="transmembrane region" description="Helical" evidence="14">
    <location>
        <begin position="40"/>
        <end position="58"/>
    </location>
</feature>
<evidence type="ECO:0000256" key="16">
    <source>
        <dbReference type="PIRSR" id="PIRSR006404-2"/>
    </source>
</evidence>
<dbReference type="Pfam" id="PF02163">
    <property type="entry name" value="Peptidase_M50"/>
    <property type="match status" value="1"/>
</dbReference>
<dbReference type="GO" id="GO:0006508">
    <property type="term" value="P:proteolysis"/>
    <property type="evidence" value="ECO:0007669"/>
    <property type="project" value="UniProtKB-KW"/>
</dbReference>
<evidence type="ECO:0000256" key="10">
    <source>
        <dbReference type="ARBA" id="ARBA00022989"/>
    </source>
</evidence>
<evidence type="ECO:0000256" key="14">
    <source>
        <dbReference type="PIRNR" id="PIRNR006404"/>
    </source>
</evidence>
<proteinExistence type="inferred from homology"/>
<feature type="transmembrane region" description="Helical" evidence="14">
    <location>
        <begin position="15"/>
        <end position="34"/>
    </location>
</feature>
<keyword evidence="5 14" id="KW-0812">Transmembrane</keyword>
<accession>A0A917AH23</accession>
<evidence type="ECO:0000256" key="2">
    <source>
        <dbReference type="ARBA" id="ARBA00007931"/>
    </source>
</evidence>
<feature type="transmembrane region" description="Helical" evidence="14">
    <location>
        <begin position="138"/>
        <end position="158"/>
    </location>
</feature>
<evidence type="ECO:0000259" key="18">
    <source>
        <dbReference type="PROSITE" id="PS51371"/>
    </source>
</evidence>
<keyword evidence="8 14" id="KW-0378">Hydrolase</keyword>
<evidence type="ECO:0000256" key="4">
    <source>
        <dbReference type="ARBA" id="ARBA00022670"/>
    </source>
</evidence>
<dbReference type="GO" id="GO:0046872">
    <property type="term" value="F:metal ion binding"/>
    <property type="evidence" value="ECO:0007669"/>
    <property type="project" value="UniProtKB-UniRule"/>
</dbReference>
<comment type="caution">
    <text evidence="19">The sequence shown here is derived from an EMBL/GenBank/DDBJ whole genome shotgun (WGS) entry which is preliminary data.</text>
</comment>
<keyword evidence="7" id="KW-0677">Repeat</keyword>
<feature type="active site" evidence="15">
    <location>
        <position position="59"/>
    </location>
</feature>
<organism evidence="19 20">
    <name type="scientific">Actibacterium pelagium</name>
    <dbReference type="NCBI Taxonomy" id="2029103"/>
    <lineage>
        <taxon>Bacteria</taxon>
        <taxon>Pseudomonadati</taxon>
        <taxon>Pseudomonadota</taxon>
        <taxon>Alphaproteobacteria</taxon>
        <taxon>Rhodobacterales</taxon>
        <taxon>Roseobacteraceae</taxon>
        <taxon>Actibacterium</taxon>
    </lineage>
</organism>
<dbReference type="InterPro" id="IPR008915">
    <property type="entry name" value="Peptidase_M50"/>
</dbReference>
<evidence type="ECO:0000256" key="8">
    <source>
        <dbReference type="ARBA" id="ARBA00022801"/>
    </source>
</evidence>
<feature type="binding site" evidence="16">
    <location>
        <position position="62"/>
    </location>
    <ligand>
        <name>Zn(2+)</name>
        <dbReference type="ChEBI" id="CHEBI:29105"/>
        <note>catalytic</note>
    </ligand>
</feature>
<evidence type="ECO:0000256" key="5">
    <source>
        <dbReference type="ARBA" id="ARBA00022692"/>
    </source>
</evidence>
<dbReference type="InterPro" id="IPR000644">
    <property type="entry name" value="CBS_dom"/>
</dbReference>
<evidence type="ECO:0000256" key="12">
    <source>
        <dbReference type="ARBA" id="ARBA00023122"/>
    </source>
</evidence>
<dbReference type="GO" id="GO:0008237">
    <property type="term" value="F:metallopeptidase activity"/>
    <property type="evidence" value="ECO:0007669"/>
    <property type="project" value="UniProtKB-UniRule"/>
</dbReference>
<feature type="binding site" evidence="16">
    <location>
        <position position="161"/>
    </location>
    <ligand>
        <name>Zn(2+)</name>
        <dbReference type="ChEBI" id="CHEBI:29105"/>
        <note>catalytic</note>
    </ligand>
</feature>
<name>A0A917AH23_9RHOB</name>
<sequence>MTWSFPIGRLFGSELRVHATFFLLLAWIGGSAWLNGGPEAALVNVTFIIALFACVIAHEFGHALTARRYGIKTPDITLLPIGGMARLERMPEKPGQEILVALAGPAVNIVIWLFLTLLFGASMSLQVVEAIDDPANSFLGRLAAVNLFLALFNLLPAFPMDGGRVLRALLNIRLGRVQATRIAAGAGQLLAFLLGFLGLMSGNPLLLLIGVFIFMAAAAEYSDVALHDRARAARAEDAMITAFESLSVNDDGAAAGQALIRTAQSEFPVLDGQGNMVGVLTRAVLMQDTKELGPNWSVVRAMTGHLPTVARSAPLEEVLDHLSKPDVPAVIVRDRTGTFCGYITRENIGEWLIVNTPPSQA</sequence>
<dbReference type="OrthoDB" id="9781963at2"/>
<evidence type="ECO:0000256" key="7">
    <source>
        <dbReference type="ARBA" id="ARBA00022737"/>
    </source>
</evidence>
<dbReference type="InterPro" id="IPR046342">
    <property type="entry name" value="CBS_dom_sf"/>
</dbReference>
<evidence type="ECO:0000256" key="13">
    <source>
        <dbReference type="ARBA" id="ARBA00023136"/>
    </source>
</evidence>
<evidence type="ECO:0000256" key="15">
    <source>
        <dbReference type="PIRSR" id="PIRSR006404-1"/>
    </source>
</evidence>
<keyword evidence="3" id="KW-1003">Cell membrane</keyword>
<evidence type="ECO:0000256" key="3">
    <source>
        <dbReference type="ARBA" id="ARBA00022475"/>
    </source>
</evidence>
<reference evidence="19" key="2">
    <citation type="submission" date="2020-09" db="EMBL/GenBank/DDBJ databases">
        <authorList>
            <person name="Sun Q."/>
            <person name="Zhou Y."/>
        </authorList>
    </citation>
    <scope>NUCLEOTIDE SEQUENCE</scope>
    <source>
        <strain evidence="19">CGMCC 1.16012</strain>
    </source>
</reference>
<dbReference type="EMBL" id="BMKN01000002">
    <property type="protein sequence ID" value="GGE52303.1"/>
    <property type="molecule type" value="Genomic_DNA"/>
</dbReference>
<keyword evidence="10 14" id="KW-1133">Transmembrane helix</keyword>
<feature type="domain" description="CBS" evidence="18">
    <location>
        <begin position="302"/>
        <end position="359"/>
    </location>
</feature>
<dbReference type="RefSeq" id="WP_095593955.1">
    <property type="nucleotide sequence ID" value="NZ_BMKN01000002.1"/>
</dbReference>
<keyword evidence="12 17" id="KW-0129">CBS domain</keyword>
<dbReference type="GO" id="GO:0005886">
    <property type="term" value="C:plasma membrane"/>
    <property type="evidence" value="ECO:0007669"/>
    <property type="project" value="UniProtKB-SubCell"/>
</dbReference>
<evidence type="ECO:0000256" key="11">
    <source>
        <dbReference type="ARBA" id="ARBA00023049"/>
    </source>
</evidence>
<evidence type="ECO:0000313" key="20">
    <source>
        <dbReference type="Proteomes" id="UP000606730"/>
    </source>
</evidence>
<dbReference type="AlphaFoldDB" id="A0A917AH23"/>
<dbReference type="PANTHER" id="PTHR39188:SF3">
    <property type="entry name" value="STAGE IV SPORULATION PROTEIN FB"/>
    <property type="match status" value="1"/>
</dbReference>
<dbReference type="Proteomes" id="UP000606730">
    <property type="component" value="Unassembled WGS sequence"/>
</dbReference>
<evidence type="ECO:0000256" key="1">
    <source>
        <dbReference type="ARBA" id="ARBA00004651"/>
    </source>
</evidence>
<protein>
    <recommendedName>
        <fullName evidence="14">Zinc metalloprotease</fullName>
    </recommendedName>
</protein>
<keyword evidence="9 14" id="KW-0862">Zinc</keyword>
<keyword evidence="13 14" id="KW-0472">Membrane</keyword>
<keyword evidence="6 14" id="KW-0479">Metal-binding</keyword>
<evidence type="ECO:0000313" key="19">
    <source>
        <dbReference type="EMBL" id="GGE52303.1"/>
    </source>
</evidence>
<comment type="caution">
    <text evidence="14">Lacks conserved residue(s) required for the propagation of feature annotation.</text>
</comment>
<dbReference type="Gene3D" id="3.10.580.10">
    <property type="entry name" value="CBS-domain"/>
    <property type="match status" value="1"/>
</dbReference>
<reference evidence="19" key="1">
    <citation type="journal article" date="2014" name="Int. J. Syst. Evol. Microbiol.">
        <title>Complete genome sequence of Corynebacterium casei LMG S-19264T (=DSM 44701T), isolated from a smear-ripened cheese.</title>
        <authorList>
            <consortium name="US DOE Joint Genome Institute (JGI-PGF)"/>
            <person name="Walter F."/>
            <person name="Albersmeier A."/>
            <person name="Kalinowski J."/>
            <person name="Ruckert C."/>
        </authorList>
    </citation>
    <scope>NUCLEOTIDE SEQUENCE</scope>
    <source>
        <strain evidence="19">CGMCC 1.16012</strain>
    </source>
</reference>
<evidence type="ECO:0000256" key="9">
    <source>
        <dbReference type="ARBA" id="ARBA00022833"/>
    </source>
</evidence>
<dbReference type="Pfam" id="PF00571">
    <property type="entry name" value="CBS"/>
    <property type="match status" value="1"/>
</dbReference>
<dbReference type="PIRSF" id="PIRSF006404">
    <property type="entry name" value="UCP006404_Pept_M50_CBS"/>
    <property type="match status" value="1"/>
</dbReference>
<evidence type="ECO:0000256" key="6">
    <source>
        <dbReference type="ARBA" id="ARBA00022723"/>
    </source>
</evidence>
<dbReference type="PROSITE" id="PS51371">
    <property type="entry name" value="CBS"/>
    <property type="match status" value="1"/>
</dbReference>
<keyword evidence="4 14" id="KW-0645">Protease</keyword>
<comment type="subcellular location">
    <subcellularLocation>
        <location evidence="1">Cell membrane</location>
        <topology evidence="1">Multi-pass membrane protein</topology>
    </subcellularLocation>
</comment>
<dbReference type="CDD" id="cd06164">
    <property type="entry name" value="S2P-M50_SpoIVFB_CBS"/>
    <property type="match status" value="1"/>
</dbReference>
<comment type="similarity">
    <text evidence="2 14">Belongs to the peptidase M50B family.</text>
</comment>
<dbReference type="InterPro" id="IPR016483">
    <property type="entry name" value="UCP006404_Pept_M50_CBS"/>
</dbReference>
<gene>
    <name evidence="19" type="ORF">GCM10011517_20110</name>
</gene>
<evidence type="ECO:0000256" key="17">
    <source>
        <dbReference type="PROSITE-ProRule" id="PRU00703"/>
    </source>
</evidence>
<dbReference type="SUPFAM" id="SSF54631">
    <property type="entry name" value="CBS-domain pair"/>
    <property type="match status" value="1"/>
</dbReference>
<feature type="binding site" evidence="16">
    <location>
        <position position="58"/>
    </location>
    <ligand>
        <name>Zn(2+)</name>
        <dbReference type="ChEBI" id="CHEBI:29105"/>
        <note>catalytic</note>
    </ligand>
</feature>